<comment type="similarity">
    <text evidence="1">Belongs to the Pup ligase/Pup deamidase family. Pup deamidase subfamily.</text>
</comment>
<accession>A0ABP6RKR1</accession>
<feature type="compositionally biased region" description="Low complexity" evidence="2">
    <location>
        <begin position="581"/>
        <end position="598"/>
    </location>
</feature>
<protein>
    <submittedName>
        <fullName evidence="3">Depupylase/deamidase Dop</fullName>
    </submittedName>
</protein>
<proteinExistence type="inferred from homology"/>
<dbReference type="PANTHER" id="PTHR42307">
    <property type="entry name" value="PUP DEAMIDASE/DEPUPYLASE"/>
    <property type="match status" value="1"/>
</dbReference>
<dbReference type="EMBL" id="BAAAYG010000007">
    <property type="protein sequence ID" value="GAA3285893.1"/>
    <property type="molecule type" value="Genomic_DNA"/>
</dbReference>
<dbReference type="Pfam" id="PF03136">
    <property type="entry name" value="Pup_ligase"/>
    <property type="match status" value="1"/>
</dbReference>
<gene>
    <name evidence="3" type="primary">dop</name>
    <name evidence="3" type="ORF">GCM10020260_19600</name>
</gene>
<keyword evidence="4" id="KW-1185">Reference proteome</keyword>
<feature type="region of interest" description="Disordered" evidence="2">
    <location>
        <begin position="570"/>
        <end position="598"/>
    </location>
</feature>
<dbReference type="PIRSF" id="PIRSF018077">
    <property type="entry name" value="UCP018077"/>
    <property type="match status" value="1"/>
</dbReference>
<reference evidence="4" key="1">
    <citation type="journal article" date="2019" name="Int. J. Syst. Evol. Microbiol.">
        <title>The Global Catalogue of Microorganisms (GCM) 10K type strain sequencing project: providing services to taxonomists for standard genome sequencing and annotation.</title>
        <authorList>
            <consortium name="The Broad Institute Genomics Platform"/>
            <consortium name="The Broad Institute Genome Sequencing Center for Infectious Disease"/>
            <person name="Wu L."/>
            <person name="Ma J."/>
        </authorList>
    </citation>
    <scope>NUCLEOTIDE SEQUENCE [LARGE SCALE GENOMIC DNA]</scope>
    <source>
        <strain evidence="4">JCM 11483</strain>
    </source>
</reference>
<feature type="region of interest" description="Disordered" evidence="2">
    <location>
        <begin position="525"/>
        <end position="552"/>
    </location>
</feature>
<name>A0ABP6RKR1_9MICC</name>
<dbReference type="PANTHER" id="PTHR42307:SF2">
    <property type="entry name" value="PUP DEAMIDASE_DEPUPYLASE"/>
    <property type="match status" value="1"/>
</dbReference>
<evidence type="ECO:0000313" key="4">
    <source>
        <dbReference type="Proteomes" id="UP001501736"/>
    </source>
</evidence>
<dbReference type="InterPro" id="IPR022366">
    <property type="entry name" value="Pup_deamidase"/>
</dbReference>
<sequence length="598" mass="64752">METEYGVHAPSNPRASHVALSIELVNAYAAAVTEAGGQVAGAEWDYQSESPLVDARGWVLPRSAAHPSQLTDSSEAADAGDGSAGAGVEPLTGVGGPDPSPADVAEGAGGAAAGRADVEFQQAGAAGWRGDFFRMREDQPHLLTNLVLSNGARLYVDHAHPEYSAPETVGAKRAVLHDVAGDLVVRRAAERLAAEEGSPQVLLYKNNTDGKSASYGAHENYLVPRELPFDELAAGLIPFFVTRQILCGAGRVGIGAEHPEPGYQISQRADFFFEEVGLETTIRRPLINTRDEPHADADRHRRLHVIIGDANMSEYSSWMRVGTTALVLDLIESGRAPQLRLRDPVGALKAISHDPTLQTAVRTNRGEMTALQIQRLYLRAAVSRAAEKSGPKAARHAPDTETAEVLDAWEQLLDDLAEDVDSAADRVDWVAKRQLLESYRRRDGLDWDAPVLAMVDLQYHDIRPEKGLHHRLVRAGRMRRLFTDDAVRWSAAHAPEETRAWLRGQLVAEHPELLAGASWDQILLRPDPASPPERLSMPEPTTGARAEAEPVLLAAKDPRAMISGLRRMLEQVSWQDGGPGSAPSTGPSPSAASSRRRT</sequence>
<dbReference type="Proteomes" id="UP001501736">
    <property type="component" value="Unassembled WGS sequence"/>
</dbReference>
<feature type="region of interest" description="Disordered" evidence="2">
    <location>
        <begin position="64"/>
        <end position="110"/>
    </location>
</feature>
<evidence type="ECO:0000256" key="2">
    <source>
        <dbReference type="SAM" id="MobiDB-lite"/>
    </source>
</evidence>
<evidence type="ECO:0000313" key="3">
    <source>
        <dbReference type="EMBL" id="GAA3285893.1"/>
    </source>
</evidence>
<organism evidence="3 4">
    <name type="scientific">Nesterenkonia halobia</name>
    <dbReference type="NCBI Taxonomy" id="37922"/>
    <lineage>
        <taxon>Bacteria</taxon>
        <taxon>Bacillati</taxon>
        <taxon>Actinomycetota</taxon>
        <taxon>Actinomycetes</taxon>
        <taxon>Micrococcales</taxon>
        <taxon>Micrococcaceae</taxon>
        <taxon>Nesterenkonia</taxon>
    </lineage>
</organism>
<evidence type="ECO:0000256" key="1">
    <source>
        <dbReference type="ARBA" id="ARBA00009114"/>
    </source>
</evidence>
<dbReference type="NCBIfam" id="TIGR03688">
    <property type="entry name" value="depupylase_Dop"/>
    <property type="match status" value="1"/>
</dbReference>
<dbReference type="InterPro" id="IPR004347">
    <property type="entry name" value="Pup_ligase/deamidase"/>
</dbReference>
<feature type="compositionally biased region" description="Low complexity" evidence="2">
    <location>
        <begin position="72"/>
        <end position="81"/>
    </location>
</feature>
<comment type="caution">
    <text evidence="3">The sequence shown here is derived from an EMBL/GenBank/DDBJ whole genome shotgun (WGS) entry which is preliminary data.</text>
</comment>